<protein>
    <recommendedName>
        <fullName evidence="4">F-box domain-containing protein</fullName>
    </recommendedName>
</protein>
<dbReference type="AlphaFoldDB" id="A0AAN9EPP4"/>
<keyword evidence="1" id="KW-0472">Membrane</keyword>
<feature type="transmembrane region" description="Helical" evidence="1">
    <location>
        <begin position="357"/>
        <end position="378"/>
    </location>
</feature>
<evidence type="ECO:0000313" key="3">
    <source>
        <dbReference type="Proteomes" id="UP001372338"/>
    </source>
</evidence>
<dbReference type="Proteomes" id="UP001372338">
    <property type="component" value="Unassembled WGS sequence"/>
</dbReference>
<keyword evidence="1" id="KW-1133">Transmembrane helix</keyword>
<gene>
    <name evidence="2" type="ORF">RIF29_27497</name>
</gene>
<dbReference type="SUPFAM" id="SSF81383">
    <property type="entry name" value="F-box domain"/>
    <property type="match status" value="1"/>
</dbReference>
<sequence>MALTELAIGGFDDMEGLAVLFLSRAADAKTIVNRDQQGGVEDGGHGHCWRTYKLVENNNNTSLITLLPSDIFNSHVLPRLDGPTLTSAAFSSSELHTLCTRNHLWQKICSATWPSLNHPLTASLISTFPAGHFSIFSHSFPSPSINHNRPIPTSSLPPPPELISAVDLYYQGKPFFSKVHVTVTRKTWFLSTPLWLDILEPNEVVPTDLKFPGNDDVELLKHLEENLTLSWIMIDPSSKRAVNLSGRSVVSTRWQSLTEELEVVYAVMVEEEVQCGIKVTCCGKVGGAMHVREISLTMEDMDGRHVMGKESMVILQRAMESVKRKRVGGIIEAKESYEKFCERKRERRERLIKRHKTLDRVADSMLVVFTIVALLAWFRMS</sequence>
<reference evidence="2 3" key="1">
    <citation type="submission" date="2024-01" db="EMBL/GenBank/DDBJ databases">
        <title>The genomes of 5 underutilized Papilionoideae crops provide insights into root nodulation and disease resistanc.</title>
        <authorList>
            <person name="Yuan L."/>
        </authorList>
    </citation>
    <scope>NUCLEOTIDE SEQUENCE [LARGE SCALE GENOMIC DNA]</scope>
    <source>
        <strain evidence="2">ZHUSHIDOU_FW_LH</strain>
        <tissue evidence="2">Leaf</tissue>
    </source>
</reference>
<dbReference type="InterPro" id="IPR036047">
    <property type="entry name" value="F-box-like_dom_sf"/>
</dbReference>
<evidence type="ECO:0000313" key="2">
    <source>
        <dbReference type="EMBL" id="KAK7261192.1"/>
    </source>
</evidence>
<dbReference type="PANTHER" id="PTHR33736:SF18">
    <property type="entry name" value="F-BOX DOMAIN-CONTAINING PROTEIN"/>
    <property type="match status" value="1"/>
</dbReference>
<keyword evidence="1" id="KW-0812">Transmembrane</keyword>
<evidence type="ECO:0008006" key="4">
    <source>
        <dbReference type="Google" id="ProtNLM"/>
    </source>
</evidence>
<comment type="caution">
    <text evidence="2">The sequence shown here is derived from an EMBL/GenBank/DDBJ whole genome shotgun (WGS) entry which is preliminary data.</text>
</comment>
<proteinExistence type="predicted"/>
<accession>A0AAN9EPP4</accession>
<dbReference type="EMBL" id="JAYWIO010000005">
    <property type="protein sequence ID" value="KAK7261192.1"/>
    <property type="molecule type" value="Genomic_DNA"/>
</dbReference>
<dbReference type="PANTHER" id="PTHR33736">
    <property type="entry name" value="F-BOX PROTEIN-RELATED"/>
    <property type="match status" value="1"/>
</dbReference>
<dbReference type="Gene3D" id="1.20.1280.50">
    <property type="match status" value="1"/>
</dbReference>
<organism evidence="2 3">
    <name type="scientific">Crotalaria pallida</name>
    <name type="common">Smooth rattlebox</name>
    <name type="synonym">Crotalaria striata</name>
    <dbReference type="NCBI Taxonomy" id="3830"/>
    <lineage>
        <taxon>Eukaryota</taxon>
        <taxon>Viridiplantae</taxon>
        <taxon>Streptophyta</taxon>
        <taxon>Embryophyta</taxon>
        <taxon>Tracheophyta</taxon>
        <taxon>Spermatophyta</taxon>
        <taxon>Magnoliopsida</taxon>
        <taxon>eudicotyledons</taxon>
        <taxon>Gunneridae</taxon>
        <taxon>Pentapetalae</taxon>
        <taxon>rosids</taxon>
        <taxon>fabids</taxon>
        <taxon>Fabales</taxon>
        <taxon>Fabaceae</taxon>
        <taxon>Papilionoideae</taxon>
        <taxon>50 kb inversion clade</taxon>
        <taxon>genistoids sensu lato</taxon>
        <taxon>core genistoids</taxon>
        <taxon>Crotalarieae</taxon>
        <taxon>Crotalaria</taxon>
    </lineage>
</organism>
<name>A0AAN9EPP4_CROPI</name>
<evidence type="ECO:0000256" key="1">
    <source>
        <dbReference type="SAM" id="Phobius"/>
    </source>
</evidence>
<keyword evidence="3" id="KW-1185">Reference proteome</keyword>
<dbReference type="InterPro" id="IPR045283">
    <property type="entry name" value="AT3G44326-like"/>
</dbReference>